<protein>
    <recommendedName>
        <fullName evidence="4">Integral membrane protein</fullName>
    </recommendedName>
</protein>
<keyword evidence="1" id="KW-0812">Transmembrane</keyword>
<feature type="transmembrane region" description="Helical" evidence="1">
    <location>
        <begin position="7"/>
        <end position="27"/>
    </location>
</feature>
<evidence type="ECO:0000313" key="3">
    <source>
        <dbReference type="Proteomes" id="UP001501138"/>
    </source>
</evidence>
<organism evidence="2 3">
    <name type="scientific">Isoptericola hypogeus</name>
    <dbReference type="NCBI Taxonomy" id="300179"/>
    <lineage>
        <taxon>Bacteria</taxon>
        <taxon>Bacillati</taxon>
        <taxon>Actinomycetota</taxon>
        <taxon>Actinomycetes</taxon>
        <taxon>Micrococcales</taxon>
        <taxon>Promicromonosporaceae</taxon>
        <taxon>Isoptericola</taxon>
    </lineage>
</organism>
<evidence type="ECO:0000313" key="2">
    <source>
        <dbReference type="EMBL" id="GAA1717809.1"/>
    </source>
</evidence>
<name>A0ABP4V737_9MICO</name>
<comment type="caution">
    <text evidence="2">The sequence shown here is derived from an EMBL/GenBank/DDBJ whole genome shotgun (WGS) entry which is preliminary data.</text>
</comment>
<dbReference type="RefSeq" id="WP_344246657.1">
    <property type="nucleotide sequence ID" value="NZ_BAAAPM010000003.1"/>
</dbReference>
<keyword evidence="1" id="KW-0472">Membrane</keyword>
<evidence type="ECO:0000256" key="1">
    <source>
        <dbReference type="SAM" id="Phobius"/>
    </source>
</evidence>
<keyword evidence="3" id="KW-1185">Reference proteome</keyword>
<evidence type="ECO:0008006" key="4">
    <source>
        <dbReference type="Google" id="ProtNLM"/>
    </source>
</evidence>
<accession>A0ABP4V737</accession>
<proteinExistence type="predicted"/>
<keyword evidence="1" id="KW-1133">Transmembrane helix</keyword>
<feature type="transmembrane region" description="Helical" evidence="1">
    <location>
        <begin position="95"/>
        <end position="112"/>
    </location>
</feature>
<feature type="transmembrane region" description="Helical" evidence="1">
    <location>
        <begin position="67"/>
        <end position="88"/>
    </location>
</feature>
<dbReference type="EMBL" id="BAAAPM010000003">
    <property type="protein sequence ID" value="GAA1717809.1"/>
    <property type="molecule type" value="Genomic_DNA"/>
</dbReference>
<dbReference type="Proteomes" id="UP001501138">
    <property type="component" value="Unassembled WGS sequence"/>
</dbReference>
<sequence length="151" mass="15906">MDVKQERWAAVGTGAVIVAVMAATWLMCENALAWRDTFRLEDLTYARNQVDDFEAYRSGGIFESGTAWGALVVALIAITLAAVAGVCAGRWRPTFAAVGAACVMAFVAGGAVMPFGPFVMLVGALFATLAVRSLSHSSYEHGDAETGIRGL</sequence>
<gene>
    <name evidence="2" type="ORF">GCM10009809_12170</name>
</gene>
<reference evidence="3" key="1">
    <citation type="journal article" date="2019" name="Int. J. Syst. Evol. Microbiol.">
        <title>The Global Catalogue of Microorganisms (GCM) 10K type strain sequencing project: providing services to taxonomists for standard genome sequencing and annotation.</title>
        <authorList>
            <consortium name="The Broad Institute Genomics Platform"/>
            <consortium name="The Broad Institute Genome Sequencing Center for Infectious Disease"/>
            <person name="Wu L."/>
            <person name="Ma J."/>
        </authorList>
    </citation>
    <scope>NUCLEOTIDE SEQUENCE [LARGE SCALE GENOMIC DNA]</scope>
    <source>
        <strain evidence="3">JCM 15589</strain>
    </source>
</reference>